<sequence length="41" mass="4642">MRETRKIISGQLFISMLLFCAVIVLMTVSPLAQYGRQANQL</sequence>
<dbReference type="EMBL" id="JAFBCV010000001">
    <property type="protein sequence ID" value="MBM7837286.1"/>
    <property type="molecule type" value="Genomic_DNA"/>
</dbReference>
<organism evidence="2 3">
    <name type="scientific">Shouchella xiaoxiensis</name>
    <dbReference type="NCBI Taxonomy" id="766895"/>
    <lineage>
        <taxon>Bacteria</taxon>
        <taxon>Bacillati</taxon>
        <taxon>Bacillota</taxon>
        <taxon>Bacilli</taxon>
        <taxon>Bacillales</taxon>
        <taxon>Bacillaceae</taxon>
        <taxon>Shouchella</taxon>
    </lineage>
</organism>
<dbReference type="RefSeq" id="WP_204464186.1">
    <property type="nucleotide sequence ID" value="NZ_JAFBCV010000001.1"/>
</dbReference>
<dbReference type="Proteomes" id="UP001179280">
    <property type="component" value="Unassembled WGS sequence"/>
</dbReference>
<keyword evidence="1" id="KW-1133">Transmembrane helix</keyword>
<keyword evidence="1" id="KW-0472">Membrane</keyword>
<comment type="caution">
    <text evidence="2">The sequence shown here is derived from an EMBL/GenBank/DDBJ whole genome shotgun (WGS) entry which is preliminary data.</text>
</comment>
<proteinExistence type="predicted"/>
<reference evidence="2" key="1">
    <citation type="submission" date="2021-01" db="EMBL/GenBank/DDBJ databases">
        <title>Genomic Encyclopedia of Type Strains, Phase IV (KMG-IV): sequencing the most valuable type-strain genomes for metagenomic binning, comparative biology and taxonomic classification.</title>
        <authorList>
            <person name="Goeker M."/>
        </authorList>
    </citation>
    <scope>NUCLEOTIDE SEQUENCE</scope>
    <source>
        <strain evidence="2">DSM 21943</strain>
    </source>
</reference>
<accession>A0ABS2SQ43</accession>
<keyword evidence="1" id="KW-0812">Transmembrane</keyword>
<evidence type="ECO:0000256" key="1">
    <source>
        <dbReference type="SAM" id="Phobius"/>
    </source>
</evidence>
<gene>
    <name evidence="2" type="ORF">JOC54_000517</name>
</gene>
<evidence type="ECO:0000313" key="2">
    <source>
        <dbReference type="EMBL" id="MBM7837286.1"/>
    </source>
</evidence>
<keyword evidence="3" id="KW-1185">Reference proteome</keyword>
<name>A0ABS2SQ43_9BACI</name>
<evidence type="ECO:0000313" key="3">
    <source>
        <dbReference type="Proteomes" id="UP001179280"/>
    </source>
</evidence>
<protein>
    <submittedName>
        <fullName evidence="2">Uncharacterized protein</fullName>
    </submittedName>
</protein>
<feature type="transmembrane region" description="Helical" evidence="1">
    <location>
        <begin position="12"/>
        <end position="32"/>
    </location>
</feature>